<name>A0A8X6Y348_9ARAC</name>
<dbReference type="Proteomes" id="UP000886998">
    <property type="component" value="Unassembled WGS sequence"/>
</dbReference>
<evidence type="ECO:0000313" key="2">
    <source>
        <dbReference type="EMBL" id="GFY64778.1"/>
    </source>
</evidence>
<evidence type="ECO:0000256" key="1">
    <source>
        <dbReference type="SAM" id="MobiDB-lite"/>
    </source>
</evidence>
<evidence type="ECO:0000313" key="3">
    <source>
        <dbReference type="Proteomes" id="UP000886998"/>
    </source>
</evidence>
<reference evidence="2" key="1">
    <citation type="submission" date="2020-08" db="EMBL/GenBank/DDBJ databases">
        <title>Multicomponent nature underlies the extraordinary mechanical properties of spider dragline silk.</title>
        <authorList>
            <person name="Kono N."/>
            <person name="Nakamura H."/>
            <person name="Mori M."/>
            <person name="Yoshida Y."/>
            <person name="Ohtoshi R."/>
            <person name="Malay A.D."/>
            <person name="Moran D.A.P."/>
            <person name="Tomita M."/>
            <person name="Numata K."/>
            <person name="Arakawa K."/>
        </authorList>
    </citation>
    <scope>NUCLEOTIDE SEQUENCE</scope>
</reference>
<organism evidence="2 3">
    <name type="scientific">Trichonephila inaurata madagascariensis</name>
    <dbReference type="NCBI Taxonomy" id="2747483"/>
    <lineage>
        <taxon>Eukaryota</taxon>
        <taxon>Metazoa</taxon>
        <taxon>Ecdysozoa</taxon>
        <taxon>Arthropoda</taxon>
        <taxon>Chelicerata</taxon>
        <taxon>Arachnida</taxon>
        <taxon>Araneae</taxon>
        <taxon>Araneomorphae</taxon>
        <taxon>Entelegynae</taxon>
        <taxon>Araneoidea</taxon>
        <taxon>Nephilidae</taxon>
        <taxon>Trichonephila</taxon>
        <taxon>Trichonephila inaurata</taxon>
    </lineage>
</organism>
<sequence>MGRKETPSYKRLEENRGSGKKHQGEKRQLTLSSNNELQCSRKRYRGDEIVMPSTSGYNLRPRRGAKVES</sequence>
<accession>A0A8X6Y348</accession>
<feature type="compositionally biased region" description="Basic and acidic residues" evidence="1">
    <location>
        <begin position="1"/>
        <end position="17"/>
    </location>
</feature>
<feature type="compositionally biased region" description="Basic residues" evidence="1">
    <location>
        <begin position="60"/>
        <end position="69"/>
    </location>
</feature>
<dbReference type="AlphaFoldDB" id="A0A8X6Y348"/>
<feature type="region of interest" description="Disordered" evidence="1">
    <location>
        <begin position="1"/>
        <end position="69"/>
    </location>
</feature>
<feature type="compositionally biased region" description="Polar residues" evidence="1">
    <location>
        <begin position="29"/>
        <end position="38"/>
    </location>
</feature>
<gene>
    <name evidence="2" type="ORF">TNIN_297481</name>
</gene>
<protein>
    <submittedName>
        <fullName evidence="2">Uncharacterized protein</fullName>
    </submittedName>
</protein>
<proteinExistence type="predicted"/>
<keyword evidence="3" id="KW-1185">Reference proteome</keyword>
<comment type="caution">
    <text evidence="2">The sequence shown here is derived from an EMBL/GenBank/DDBJ whole genome shotgun (WGS) entry which is preliminary data.</text>
</comment>
<dbReference type="EMBL" id="BMAV01015401">
    <property type="protein sequence ID" value="GFY64778.1"/>
    <property type="molecule type" value="Genomic_DNA"/>
</dbReference>